<keyword evidence="3" id="KW-1185">Reference proteome</keyword>
<proteinExistence type="predicted"/>
<sequence length="228" mass="25644">MESSPRTASIIVNDLEQRLKNLYTTRVHDELTLNNLELLLNECSNQLNRLISSSDSTLVAIILPCLLHTIISLSKICTEKSDIIISGSFLSRDQLNLLMTTTKTLYNQIKEFIKSPNLSTILSKSTERRHFCEQLRLVTDSIANSDIVTTMFCQKLIVKILTGSDDQQQLSQIQMEDTNDGLIVAVYGSVLQQMITISTKSSRDKPDNNRESATVKNTNLLSKYSDNL</sequence>
<evidence type="ECO:0000313" key="3">
    <source>
        <dbReference type="Proteomes" id="UP000663832"/>
    </source>
</evidence>
<name>A0A815MZ12_9BILA</name>
<gene>
    <name evidence="1" type="ORF">BJG266_LOCUS20351</name>
    <name evidence="2" type="ORF">QVE165_LOCUS38702</name>
</gene>
<evidence type="ECO:0000313" key="2">
    <source>
        <dbReference type="EMBL" id="CAF1427110.1"/>
    </source>
</evidence>
<organism evidence="2 3">
    <name type="scientific">Adineta steineri</name>
    <dbReference type="NCBI Taxonomy" id="433720"/>
    <lineage>
        <taxon>Eukaryota</taxon>
        <taxon>Metazoa</taxon>
        <taxon>Spiralia</taxon>
        <taxon>Gnathifera</taxon>
        <taxon>Rotifera</taxon>
        <taxon>Eurotatoria</taxon>
        <taxon>Bdelloidea</taxon>
        <taxon>Adinetida</taxon>
        <taxon>Adinetidae</taxon>
        <taxon>Adineta</taxon>
    </lineage>
</organism>
<dbReference type="EMBL" id="CAJNOM010000419">
    <property type="protein sequence ID" value="CAF1427110.1"/>
    <property type="molecule type" value="Genomic_DNA"/>
</dbReference>
<dbReference type="OrthoDB" id="10120214at2759"/>
<comment type="caution">
    <text evidence="2">The sequence shown here is derived from an EMBL/GenBank/DDBJ whole genome shotgun (WGS) entry which is preliminary data.</text>
</comment>
<dbReference type="AlphaFoldDB" id="A0A815MZ12"/>
<dbReference type="Proteomes" id="UP000663877">
    <property type="component" value="Unassembled WGS sequence"/>
</dbReference>
<reference evidence="2" key="1">
    <citation type="submission" date="2021-02" db="EMBL/GenBank/DDBJ databases">
        <authorList>
            <person name="Nowell W R."/>
        </authorList>
    </citation>
    <scope>NUCLEOTIDE SEQUENCE</scope>
</reference>
<dbReference type="EMBL" id="CAJNOI010000114">
    <property type="protein sequence ID" value="CAF1082683.1"/>
    <property type="molecule type" value="Genomic_DNA"/>
</dbReference>
<dbReference type="Proteomes" id="UP000663832">
    <property type="component" value="Unassembled WGS sequence"/>
</dbReference>
<protein>
    <submittedName>
        <fullName evidence="2">Uncharacterized protein</fullName>
    </submittedName>
</protein>
<evidence type="ECO:0000313" key="1">
    <source>
        <dbReference type="EMBL" id="CAF1082683.1"/>
    </source>
</evidence>
<accession>A0A815MZ12</accession>